<proteinExistence type="evidence at transcript level"/>
<dbReference type="EMBL" id="EF087648">
    <property type="protein sequence ID" value="ABK26883.1"/>
    <property type="molecule type" value="mRNA"/>
</dbReference>
<organism evidence="1">
    <name type="scientific">Picea sitchensis</name>
    <name type="common">Sitka spruce</name>
    <name type="synonym">Pinus sitchensis</name>
    <dbReference type="NCBI Taxonomy" id="3332"/>
    <lineage>
        <taxon>Eukaryota</taxon>
        <taxon>Viridiplantae</taxon>
        <taxon>Streptophyta</taxon>
        <taxon>Embryophyta</taxon>
        <taxon>Tracheophyta</taxon>
        <taxon>Spermatophyta</taxon>
        <taxon>Pinopsida</taxon>
        <taxon>Pinidae</taxon>
        <taxon>Conifers I</taxon>
        <taxon>Pinales</taxon>
        <taxon>Pinaceae</taxon>
        <taxon>Picea</taxon>
    </lineage>
</organism>
<evidence type="ECO:0000313" key="1">
    <source>
        <dbReference type="EMBL" id="ABK26883.1"/>
    </source>
</evidence>
<sequence length="243" mass="28255">MEKKHPGISNVQGLTLEILRRRRCRGADDAKAKKSSDGEENEKKFTLLCQARSRIISGVKRILRRVENSRGVETIKDFLLGSYQRLPKPSSFQLFSCREPKVHGSRRKHRSFSFYSDVDGSYFWTREDDHNSQADCTPKKDLDRFGQKMAGSFLYSGHHDQRSRQYLNSSSSVAAARSRAEIRSVIEKKLREILMERNISLEDVFDIEEFLRCYSRLTSPFYIDMVNQFLMDACGEFVEMLNE</sequence>
<dbReference type="OMA" id="FLDMYSD"/>
<dbReference type="PANTHER" id="PTHR35461">
    <property type="entry name" value="BNAANNG14610D PROTEIN"/>
    <property type="match status" value="1"/>
</dbReference>
<name>A9P1X2_PICSI</name>
<accession>A9P1X2</accession>
<dbReference type="AlphaFoldDB" id="A9P1X2"/>
<evidence type="ECO:0008006" key="2">
    <source>
        <dbReference type="Google" id="ProtNLM"/>
    </source>
</evidence>
<protein>
    <recommendedName>
        <fullName evidence="2">OVATE domain-containing protein</fullName>
    </recommendedName>
</protein>
<reference evidence="1" key="1">
    <citation type="journal article" date="2008" name="BMC Genomics">
        <title>A conifer genomics resource of 200,000 spruce (Picea spp.) ESTs and 6,464 high-quality, sequence-finished full-length cDNAs for Sitka spruce (Picea sitchensis).</title>
        <authorList>
            <person name="Ralph S.G."/>
            <person name="Chun H.J."/>
            <person name="Kolosova N."/>
            <person name="Cooper D."/>
            <person name="Oddy C."/>
            <person name="Ritland C.E."/>
            <person name="Kirkpatrick R."/>
            <person name="Moore R."/>
            <person name="Barber S."/>
            <person name="Holt R.A."/>
            <person name="Jones S.J."/>
            <person name="Marra M.A."/>
            <person name="Douglas C.J."/>
            <person name="Ritland K."/>
            <person name="Bohlmann J."/>
        </authorList>
    </citation>
    <scope>NUCLEOTIDE SEQUENCE</scope>
    <source>
        <tissue evidence="1">Green portion of the leader tissue</tissue>
    </source>
</reference>
<dbReference type="PANTHER" id="PTHR35461:SF3">
    <property type="entry name" value="OVATE DOMAIN-CONTAINING PROTEIN"/>
    <property type="match status" value="1"/>
</dbReference>